<evidence type="ECO:0000259" key="9">
    <source>
        <dbReference type="Pfam" id="PF25019"/>
    </source>
</evidence>
<dbReference type="InterPro" id="IPR056789">
    <property type="entry name" value="LRR_R13L1-DRL21"/>
</dbReference>
<evidence type="ECO:0000259" key="8">
    <source>
        <dbReference type="Pfam" id="PF23559"/>
    </source>
</evidence>
<evidence type="ECO:0000313" key="11">
    <source>
        <dbReference type="Proteomes" id="UP001174677"/>
    </source>
</evidence>
<dbReference type="Gene3D" id="1.10.8.430">
    <property type="entry name" value="Helical domain of apoptotic protease-activating factors"/>
    <property type="match status" value="1"/>
</dbReference>
<dbReference type="InterPro" id="IPR058922">
    <property type="entry name" value="WHD_DRP"/>
</dbReference>
<dbReference type="Gene3D" id="3.80.10.10">
    <property type="entry name" value="Ribonuclease Inhibitor"/>
    <property type="match status" value="4"/>
</dbReference>
<evidence type="ECO:0000256" key="3">
    <source>
        <dbReference type="ARBA" id="ARBA00022741"/>
    </source>
</evidence>
<feature type="domain" description="NB-ARC" evidence="6">
    <location>
        <begin position="191"/>
        <end position="354"/>
    </location>
</feature>
<dbReference type="InterPro" id="IPR002182">
    <property type="entry name" value="NB-ARC"/>
</dbReference>
<dbReference type="PRINTS" id="PR00364">
    <property type="entry name" value="DISEASERSIST"/>
</dbReference>
<keyword evidence="11" id="KW-1185">Reference proteome</keyword>
<keyword evidence="5" id="KW-0067">ATP-binding</keyword>
<dbReference type="InterPro" id="IPR041118">
    <property type="entry name" value="Rx_N"/>
</dbReference>
<keyword evidence="4" id="KW-0611">Plant defense</keyword>
<sequence length="1398" mass="158349">MDIVTAVGGSILCVCFQGLLDSLNSIDFMKYLGHGQVFTQLKKWEKMLKRIHAVLEDAEEKQAANRLVDIWLSDLRDLAYDLEDIIDELATEVQRRKLEVKPVRPNNKVQKFFSIMCGAVNVNLNTIKFNAEMVSKIEETSARLDEIIKQKDELCLAEYTRRRVSHVTERPATTSLVNEAKVYGREEDKKAMLNLLNAETSDAEVSVIPIVGMGGLGKTTLAQLVYNDPTLGFDLKAWVSVGEDFDVVRITKIVLLQLGDGGDVKDLNSLQVKLKEKLSGKKFLVVLDDVWTENYEQWTLFRSSFEGGIPQSRIIITTRSQEVSLMMGTTPAYPLKELSYDDCLYVFAQHALEATSFDEHLELKEIGEKIVKRCRGLPLAAKALGGILRGKRNPNLWKEVLSSEIWELPDNKSNILPALRLSYLHLPSHLKQCFAYCAILPKDHEFDRNELILLWMAEGFLYDRKKMKKSEGLGHKYFDELLSRSFFQQSNDNKSKYIMHDLIIDLACFVSRETCLLMVDKLENAKSYGKIRHSSYIPHLRDTFLRFQSFYEMKNLRTFLSLPKYTSCYCELSSKVVHDLVPKLKCLRSLSLAGYVIEELPESIGALKHLRYFDLSYTIIKKLPESVDKLFNLQTLKLCGCGSLIELPRGICNLLNLRHLDILSTQNLQEMPPHIGNLTSLCLLTKFIVGESNGRITELQKLSDLQGQLHIISLEKVVDIQDAGSANLKDKPGITELYLQWSREFSSVLRNSSDEEQVLNSLRPHQSLSGLSIISFGGRKFPPWLGDPSFTSIVEVNLSHCSQITSLPPLGRLQSLKKLSIESLDGVKELGVEFYEVDSCFSCLETLKISSMGQWELWSWSNGLGEDSIAKFPKLRELRIRRCPMLVGKLPTFLPSLEELDIDGCPLLVDLPKVLPSLLTLSIRQCQEVVLRSVSNNTSITTLKIVGVSGLVRLDEAHIKALGSLEVLEIWNCDKLRCLWADGINSNYLTNLKRLEIFQCNELVSLVDGEEGLLPCNLENLVVEYCSNMKELRSGLSNLKSLKDLTIRSCGSLVSFPARGLPCSLIRVSIKDCDSLECLPEGIVHRRNYRNETSHLEKLHISECKSLRSSPDGEFPDSLRTLQIHNWTAQSLNSLCYGLSRLTELHIWNCPQLESFPRTELLIPTLISLSIRWCERLRSLSSHMQSLHRLQHLKIFGCHQLELFPEIGLPNTKLVSFKIGYCENLRSLPNQMQNLTSLRYLQIKDCRGVEFLKGCLPPNLSDLSINRCENLKQPMLEWELHRFTSLTKLVIGNIKSTEDIISFPDDDGLLLPTSLTVLKISLKNLKSISMGIQNLTSLEKLEISSCPKLQSFPAEGFPATLELLDISGCPLLRDRCLKYTGGDYWPIISHIPSVWIPD</sequence>
<evidence type="ECO:0000313" key="10">
    <source>
        <dbReference type="EMBL" id="KAJ9158857.1"/>
    </source>
</evidence>
<dbReference type="PANTHER" id="PTHR36766:SF51">
    <property type="entry name" value="DISEASE RESISTANCE RPP13-LIKE PROTEIN 1"/>
    <property type="match status" value="1"/>
</dbReference>
<accession>A0ABQ9L2E1</accession>
<dbReference type="InterPro" id="IPR042197">
    <property type="entry name" value="Apaf_helical"/>
</dbReference>
<evidence type="ECO:0000259" key="6">
    <source>
        <dbReference type="Pfam" id="PF00931"/>
    </source>
</evidence>
<evidence type="ECO:0000256" key="4">
    <source>
        <dbReference type="ARBA" id="ARBA00022821"/>
    </source>
</evidence>
<dbReference type="Pfam" id="PF25019">
    <property type="entry name" value="LRR_R13L1-DRL21"/>
    <property type="match status" value="1"/>
</dbReference>
<dbReference type="InterPro" id="IPR036388">
    <property type="entry name" value="WH-like_DNA-bd_sf"/>
</dbReference>
<evidence type="ECO:0008006" key="12">
    <source>
        <dbReference type="Google" id="ProtNLM"/>
    </source>
</evidence>
<evidence type="ECO:0000259" key="7">
    <source>
        <dbReference type="Pfam" id="PF18052"/>
    </source>
</evidence>
<evidence type="ECO:0000256" key="5">
    <source>
        <dbReference type="ARBA" id="ARBA00022840"/>
    </source>
</evidence>
<dbReference type="InterPro" id="IPR032675">
    <property type="entry name" value="LRR_dom_sf"/>
</dbReference>
<keyword evidence="1" id="KW-0433">Leucine-rich repeat</keyword>
<protein>
    <recommendedName>
        <fullName evidence="12">Disease resistance RPP13-like protein 1</fullName>
    </recommendedName>
</protein>
<name>A0ABQ9L2E1_HEVBR</name>
<dbReference type="Pfam" id="PF00931">
    <property type="entry name" value="NB-ARC"/>
    <property type="match status" value="1"/>
</dbReference>
<dbReference type="Pfam" id="PF23559">
    <property type="entry name" value="WHD_DRP"/>
    <property type="match status" value="1"/>
</dbReference>
<gene>
    <name evidence="10" type="ORF">P3X46_024401</name>
</gene>
<dbReference type="EMBL" id="JARPOI010000014">
    <property type="protein sequence ID" value="KAJ9158857.1"/>
    <property type="molecule type" value="Genomic_DNA"/>
</dbReference>
<feature type="domain" description="Disease resistance N-terminal" evidence="7">
    <location>
        <begin position="20"/>
        <end position="103"/>
    </location>
</feature>
<evidence type="ECO:0000256" key="2">
    <source>
        <dbReference type="ARBA" id="ARBA00022737"/>
    </source>
</evidence>
<dbReference type="SUPFAM" id="SSF52540">
    <property type="entry name" value="P-loop containing nucleoside triphosphate hydrolases"/>
    <property type="match status" value="1"/>
</dbReference>
<dbReference type="PANTHER" id="PTHR36766">
    <property type="entry name" value="PLANT BROAD-SPECTRUM MILDEW RESISTANCE PROTEIN RPW8"/>
    <property type="match status" value="1"/>
</dbReference>
<feature type="domain" description="Disease resistance protein winged helix" evidence="8">
    <location>
        <begin position="439"/>
        <end position="507"/>
    </location>
</feature>
<comment type="caution">
    <text evidence="10">The sequence shown here is derived from an EMBL/GenBank/DDBJ whole genome shotgun (WGS) entry which is preliminary data.</text>
</comment>
<dbReference type="Gene3D" id="1.10.10.10">
    <property type="entry name" value="Winged helix-like DNA-binding domain superfamily/Winged helix DNA-binding domain"/>
    <property type="match status" value="1"/>
</dbReference>
<keyword evidence="3" id="KW-0547">Nucleotide-binding</keyword>
<dbReference type="SUPFAM" id="SSF52058">
    <property type="entry name" value="L domain-like"/>
    <property type="match status" value="3"/>
</dbReference>
<dbReference type="Proteomes" id="UP001174677">
    <property type="component" value="Chromosome 14"/>
</dbReference>
<keyword evidence="2" id="KW-0677">Repeat</keyword>
<dbReference type="Gene3D" id="3.40.50.300">
    <property type="entry name" value="P-loop containing nucleotide triphosphate hydrolases"/>
    <property type="match status" value="1"/>
</dbReference>
<organism evidence="10 11">
    <name type="scientific">Hevea brasiliensis</name>
    <name type="common">Para rubber tree</name>
    <name type="synonym">Siphonia brasiliensis</name>
    <dbReference type="NCBI Taxonomy" id="3981"/>
    <lineage>
        <taxon>Eukaryota</taxon>
        <taxon>Viridiplantae</taxon>
        <taxon>Streptophyta</taxon>
        <taxon>Embryophyta</taxon>
        <taxon>Tracheophyta</taxon>
        <taxon>Spermatophyta</taxon>
        <taxon>Magnoliopsida</taxon>
        <taxon>eudicotyledons</taxon>
        <taxon>Gunneridae</taxon>
        <taxon>Pentapetalae</taxon>
        <taxon>rosids</taxon>
        <taxon>fabids</taxon>
        <taxon>Malpighiales</taxon>
        <taxon>Euphorbiaceae</taxon>
        <taxon>Crotonoideae</taxon>
        <taxon>Micrandreae</taxon>
        <taxon>Hevea</taxon>
    </lineage>
</organism>
<dbReference type="InterPro" id="IPR027417">
    <property type="entry name" value="P-loop_NTPase"/>
</dbReference>
<proteinExistence type="predicted"/>
<evidence type="ECO:0000256" key="1">
    <source>
        <dbReference type="ARBA" id="ARBA00022614"/>
    </source>
</evidence>
<dbReference type="Pfam" id="PF18052">
    <property type="entry name" value="Rx_N"/>
    <property type="match status" value="1"/>
</dbReference>
<dbReference type="Gene3D" id="1.20.5.4130">
    <property type="match status" value="1"/>
</dbReference>
<feature type="domain" description="R13L1/DRL21-like LRR repeat region" evidence="9">
    <location>
        <begin position="696"/>
        <end position="823"/>
    </location>
</feature>
<reference evidence="10" key="1">
    <citation type="journal article" date="2023" name="Plant Biotechnol. J.">
        <title>Chromosome-level wild Hevea brasiliensis genome provides new tools for genomic-assisted breeding and valuable loci to elevate rubber yield.</title>
        <authorList>
            <person name="Cheng H."/>
            <person name="Song X."/>
            <person name="Hu Y."/>
            <person name="Wu T."/>
            <person name="Yang Q."/>
            <person name="An Z."/>
            <person name="Feng S."/>
            <person name="Deng Z."/>
            <person name="Wu W."/>
            <person name="Zeng X."/>
            <person name="Tu M."/>
            <person name="Wang X."/>
            <person name="Huang H."/>
        </authorList>
    </citation>
    <scope>NUCLEOTIDE SEQUENCE</scope>
    <source>
        <strain evidence="10">MT/VB/25A 57/8</strain>
    </source>
</reference>